<feature type="domain" description="DUF6998" evidence="1">
    <location>
        <begin position="12"/>
        <end position="149"/>
    </location>
</feature>
<evidence type="ECO:0000313" key="3">
    <source>
        <dbReference type="WBParaSite" id="GPLIN_001429800"/>
    </source>
</evidence>
<dbReference type="Pfam" id="PF22522">
    <property type="entry name" value="DUF6998"/>
    <property type="match status" value="1"/>
</dbReference>
<protein>
    <submittedName>
        <fullName evidence="3">MmcB family DNA repair protein</fullName>
    </submittedName>
</protein>
<dbReference type="WBParaSite" id="GPLIN_001429800">
    <property type="protein sequence ID" value="GPLIN_001429800"/>
    <property type="gene ID" value="GPLIN_001429800"/>
</dbReference>
<name>A0A183CN41_GLOPA</name>
<reference evidence="3" key="3">
    <citation type="submission" date="2016-06" db="UniProtKB">
        <authorList>
            <consortium name="WormBaseParasite"/>
        </authorList>
    </citation>
    <scope>IDENTIFICATION</scope>
</reference>
<sequence length="154" mass="16533">MPFRLPAAIRPLLTARNALRQHYESVGLNFTFDGNLVGDIGEAVAAELFGLKLLPRCSAGIDATAPDGRTVQVKATGTGRGAAFRLIDTSADHLIFLDLNFETSLGDVIYNGPEHVVRACLPATWTGQRSVSYARLKACNATVSEADRLRFAAT</sequence>
<reference evidence="2" key="1">
    <citation type="submission" date="2013-12" db="EMBL/GenBank/DDBJ databases">
        <authorList>
            <person name="Aslett M."/>
        </authorList>
    </citation>
    <scope>NUCLEOTIDE SEQUENCE [LARGE SCALE GENOMIC DNA]</scope>
    <source>
        <strain evidence="2">Lindley</strain>
    </source>
</reference>
<reference evidence="2" key="2">
    <citation type="submission" date="2014-05" db="EMBL/GenBank/DDBJ databases">
        <title>The genome and life-stage specific transcriptomes of Globodera pallida elucidate key aspects of plant parasitism by a cyst nematode.</title>
        <authorList>
            <person name="Cotton J.A."/>
            <person name="Lilley C.J."/>
            <person name="Jones L.M."/>
            <person name="Kikuchi T."/>
            <person name="Reid A.J."/>
            <person name="Thorpe P."/>
            <person name="Tsai I.J."/>
            <person name="Beasley H."/>
            <person name="Blok V."/>
            <person name="Cock P.J.A."/>
            <person name="Van den Akker S.E."/>
            <person name="Holroyd N."/>
            <person name="Hunt M."/>
            <person name="Mantelin S."/>
            <person name="Naghra H."/>
            <person name="Pain A."/>
            <person name="Palomares-Rius J.E."/>
            <person name="Zarowiecki M."/>
            <person name="Berriman M."/>
            <person name="Jones J.T."/>
            <person name="Urwin P.E."/>
        </authorList>
    </citation>
    <scope>NUCLEOTIDE SEQUENCE [LARGE SCALE GENOMIC DNA]</scope>
    <source>
        <strain evidence="2">Lindley</strain>
    </source>
</reference>
<accession>A0A183CN41</accession>
<dbReference type="InterPro" id="IPR054267">
    <property type="entry name" value="DUF6998"/>
</dbReference>
<evidence type="ECO:0000259" key="1">
    <source>
        <dbReference type="Pfam" id="PF22522"/>
    </source>
</evidence>
<organism evidence="2 3">
    <name type="scientific">Globodera pallida</name>
    <name type="common">Potato cyst nematode worm</name>
    <name type="synonym">Heterodera pallida</name>
    <dbReference type="NCBI Taxonomy" id="36090"/>
    <lineage>
        <taxon>Eukaryota</taxon>
        <taxon>Metazoa</taxon>
        <taxon>Ecdysozoa</taxon>
        <taxon>Nematoda</taxon>
        <taxon>Chromadorea</taxon>
        <taxon>Rhabditida</taxon>
        <taxon>Tylenchina</taxon>
        <taxon>Tylenchomorpha</taxon>
        <taxon>Tylenchoidea</taxon>
        <taxon>Heteroderidae</taxon>
        <taxon>Heteroderinae</taxon>
        <taxon>Globodera</taxon>
    </lineage>
</organism>
<proteinExistence type="predicted"/>
<dbReference type="AlphaFoldDB" id="A0A183CN41"/>
<evidence type="ECO:0000313" key="2">
    <source>
        <dbReference type="Proteomes" id="UP000050741"/>
    </source>
</evidence>
<keyword evidence="2" id="KW-1185">Reference proteome</keyword>
<dbReference type="Proteomes" id="UP000050741">
    <property type="component" value="Unassembled WGS sequence"/>
</dbReference>